<dbReference type="AlphaFoldDB" id="D5UFR5"/>
<evidence type="ECO:0000313" key="1">
    <source>
        <dbReference type="EMBL" id="ADG73024.1"/>
    </source>
</evidence>
<keyword evidence="2" id="KW-1185">Reference proteome</keyword>
<gene>
    <name evidence="1" type="ordered locus">Cfla_0104</name>
</gene>
<protein>
    <submittedName>
        <fullName evidence="1">Uncharacterized protein</fullName>
    </submittedName>
</protein>
<organism evidence="1 2">
    <name type="scientific">Cellulomonas flavigena (strain ATCC 482 / DSM 20109 / BCRC 11376 / JCM 18109 / NBRC 3775 / NCIMB 8073 / NRS 134)</name>
    <dbReference type="NCBI Taxonomy" id="446466"/>
    <lineage>
        <taxon>Bacteria</taxon>
        <taxon>Bacillati</taxon>
        <taxon>Actinomycetota</taxon>
        <taxon>Actinomycetes</taxon>
        <taxon>Micrococcales</taxon>
        <taxon>Cellulomonadaceae</taxon>
        <taxon>Cellulomonas</taxon>
    </lineage>
</organism>
<accession>D5UFR5</accession>
<dbReference type="KEGG" id="cfl:Cfla_0104"/>
<dbReference type="HOGENOM" id="CLU_1871688_0_0_11"/>
<evidence type="ECO:0000313" key="2">
    <source>
        <dbReference type="Proteomes" id="UP000000849"/>
    </source>
</evidence>
<dbReference type="Proteomes" id="UP000000849">
    <property type="component" value="Chromosome"/>
</dbReference>
<dbReference type="STRING" id="446466.Cfla_0104"/>
<dbReference type="EMBL" id="CP001964">
    <property type="protein sequence ID" value="ADG73024.1"/>
    <property type="molecule type" value="Genomic_DNA"/>
</dbReference>
<proteinExistence type="predicted"/>
<reference evidence="1 2" key="1">
    <citation type="journal article" date="2010" name="Stand. Genomic Sci.">
        <title>Complete genome sequence of Cellulomonas flavigena type strain (134).</title>
        <authorList>
            <person name="Abt B."/>
            <person name="Foster B."/>
            <person name="Lapidus A."/>
            <person name="Clum A."/>
            <person name="Sun H."/>
            <person name="Pukall R."/>
            <person name="Lucas S."/>
            <person name="Glavina Del Rio T."/>
            <person name="Nolan M."/>
            <person name="Tice H."/>
            <person name="Cheng J.F."/>
            <person name="Pitluck S."/>
            <person name="Liolios K."/>
            <person name="Ivanova N."/>
            <person name="Mavromatis K."/>
            <person name="Ovchinnikova G."/>
            <person name="Pati A."/>
            <person name="Goodwin L."/>
            <person name="Chen A."/>
            <person name="Palaniappan K."/>
            <person name="Land M."/>
            <person name="Hauser L."/>
            <person name="Chang Y.J."/>
            <person name="Jeffries C.D."/>
            <person name="Rohde M."/>
            <person name="Goker M."/>
            <person name="Woyke T."/>
            <person name="Bristow J."/>
            <person name="Eisen J.A."/>
            <person name="Markowitz V."/>
            <person name="Hugenholtz P."/>
            <person name="Kyrpides N.C."/>
            <person name="Klenk H.P."/>
        </authorList>
    </citation>
    <scope>NUCLEOTIDE SEQUENCE [LARGE SCALE GENOMIC DNA]</scope>
    <source>
        <strain evidence="2">ATCC 482 / DSM 20109 / BCRC 11376 / JCM 18109 / NBRC 3775 / NCIMB 8073 / NRS 134</strain>
    </source>
</reference>
<sequence>MPDSSTTLCEAANPPVTGPHMRLISASTDVDASAGGEEVSTAARSWKHATVSRIAVLALALAALGTAVQAQPAEAAGCTYSNLTSTRVYNKTCALGAYAYRSGNTWYQAGDWVGTGKYSYNWSTVCYQYPGMLGIV</sequence>
<name>D5UFR5_CELFN</name>